<organism evidence="1 2">
    <name type="scientific">Crepidotus variabilis</name>
    <dbReference type="NCBI Taxonomy" id="179855"/>
    <lineage>
        <taxon>Eukaryota</taxon>
        <taxon>Fungi</taxon>
        <taxon>Dikarya</taxon>
        <taxon>Basidiomycota</taxon>
        <taxon>Agaricomycotina</taxon>
        <taxon>Agaricomycetes</taxon>
        <taxon>Agaricomycetidae</taxon>
        <taxon>Agaricales</taxon>
        <taxon>Agaricineae</taxon>
        <taxon>Crepidotaceae</taxon>
        <taxon>Crepidotus</taxon>
    </lineage>
</organism>
<gene>
    <name evidence="1" type="ORF">CPB83DRAFT_864650</name>
</gene>
<evidence type="ECO:0000313" key="2">
    <source>
        <dbReference type="Proteomes" id="UP000807306"/>
    </source>
</evidence>
<dbReference type="OrthoDB" id="3357519at2759"/>
<reference evidence="1" key="1">
    <citation type="submission" date="2020-11" db="EMBL/GenBank/DDBJ databases">
        <authorList>
            <consortium name="DOE Joint Genome Institute"/>
            <person name="Ahrendt S."/>
            <person name="Riley R."/>
            <person name="Andreopoulos W."/>
            <person name="Labutti K."/>
            <person name="Pangilinan J."/>
            <person name="Ruiz-Duenas F.J."/>
            <person name="Barrasa J.M."/>
            <person name="Sanchez-Garcia M."/>
            <person name="Camarero S."/>
            <person name="Miyauchi S."/>
            <person name="Serrano A."/>
            <person name="Linde D."/>
            <person name="Babiker R."/>
            <person name="Drula E."/>
            <person name="Ayuso-Fernandez I."/>
            <person name="Pacheco R."/>
            <person name="Padilla G."/>
            <person name="Ferreira P."/>
            <person name="Barriuso J."/>
            <person name="Kellner H."/>
            <person name="Castanera R."/>
            <person name="Alfaro M."/>
            <person name="Ramirez L."/>
            <person name="Pisabarro A.G."/>
            <person name="Kuo A."/>
            <person name="Tritt A."/>
            <person name="Lipzen A."/>
            <person name="He G."/>
            <person name="Yan M."/>
            <person name="Ng V."/>
            <person name="Cullen D."/>
            <person name="Martin F."/>
            <person name="Rosso M.-N."/>
            <person name="Henrissat B."/>
            <person name="Hibbett D."/>
            <person name="Martinez A.T."/>
            <person name="Grigoriev I.V."/>
        </authorList>
    </citation>
    <scope>NUCLEOTIDE SEQUENCE</scope>
    <source>
        <strain evidence="1">CBS 506.95</strain>
    </source>
</reference>
<protein>
    <recommendedName>
        <fullName evidence="3">F-box domain-containing protein</fullName>
    </recommendedName>
</protein>
<dbReference type="AlphaFoldDB" id="A0A9P6E4A6"/>
<accession>A0A9P6E4A6</accession>
<evidence type="ECO:0000313" key="1">
    <source>
        <dbReference type="EMBL" id="KAF9522308.1"/>
    </source>
</evidence>
<sequence>MQHFSTAHVMETSASPNGAQILIDEKIRQLEAERNSLSPVSKLPVELLGDVFAHALALNRYHYGCSGPAMSFNFSYVSQQWRNIALSIPHLWAPLSEDHCYDFN</sequence>
<comment type="caution">
    <text evidence="1">The sequence shown here is derived from an EMBL/GenBank/DDBJ whole genome shotgun (WGS) entry which is preliminary data.</text>
</comment>
<name>A0A9P6E4A6_9AGAR</name>
<keyword evidence="2" id="KW-1185">Reference proteome</keyword>
<dbReference type="Proteomes" id="UP000807306">
    <property type="component" value="Unassembled WGS sequence"/>
</dbReference>
<dbReference type="EMBL" id="MU157951">
    <property type="protein sequence ID" value="KAF9522308.1"/>
    <property type="molecule type" value="Genomic_DNA"/>
</dbReference>
<proteinExistence type="predicted"/>
<evidence type="ECO:0008006" key="3">
    <source>
        <dbReference type="Google" id="ProtNLM"/>
    </source>
</evidence>